<protein>
    <submittedName>
        <fullName evidence="1">Uncharacterized protein</fullName>
    </submittedName>
</protein>
<evidence type="ECO:0000313" key="1">
    <source>
        <dbReference type="EMBL" id="KAJ2988119.1"/>
    </source>
</evidence>
<gene>
    <name evidence="1" type="ORF">NUW58_g4142</name>
</gene>
<dbReference type="EMBL" id="JAPDGR010000694">
    <property type="protein sequence ID" value="KAJ2988119.1"/>
    <property type="molecule type" value="Genomic_DNA"/>
</dbReference>
<evidence type="ECO:0000313" key="2">
    <source>
        <dbReference type="Proteomes" id="UP001143856"/>
    </source>
</evidence>
<dbReference type="Proteomes" id="UP001143856">
    <property type="component" value="Unassembled WGS sequence"/>
</dbReference>
<organism evidence="1 2">
    <name type="scientific">Xylaria curta</name>
    <dbReference type="NCBI Taxonomy" id="42375"/>
    <lineage>
        <taxon>Eukaryota</taxon>
        <taxon>Fungi</taxon>
        <taxon>Dikarya</taxon>
        <taxon>Ascomycota</taxon>
        <taxon>Pezizomycotina</taxon>
        <taxon>Sordariomycetes</taxon>
        <taxon>Xylariomycetidae</taxon>
        <taxon>Xylariales</taxon>
        <taxon>Xylariaceae</taxon>
        <taxon>Xylaria</taxon>
    </lineage>
</organism>
<accession>A0ACC1P906</accession>
<keyword evidence="2" id="KW-1185">Reference proteome</keyword>
<comment type="caution">
    <text evidence="1">The sequence shown here is derived from an EMBL/GenBank/DDBJ whole genome shotgun (WGS) entry which is preliminary data.</text>
</comment>
<proteinExistence type="predicted"/>
<sequence>MRAVLKNGNNAWNGGEFYGLLDYNSLIILERYFKKYPEDAEKAVICIKGSINSETHQPDASPKNTRRILDPRRMHYTAKGLKAWGTTLSEVRAETAYEAAEYTKEKPWGLNFCTACAQYDIPIIAPGGFEANIRLVEQVEEMTKTKSCTPTQLAINWMRAQDLTDDEMARIDAVLANSVPAGGRRTDAAPIDN</sequence>
<reference evidence="1" key="1">
    <citation type="submission" date="2022-10" db="EMBL/GenBank/DDBJ databases">
        <title>Genome Sequence of Xylaria curta.</title>
        <authorList>
            <person name="Buettner E."/>
        </authorList>
    </citation>
    <scope>NUCLEOTIDE SEQUENCE</scope>
    <source>
        <strain evidence="1">Babe10</strain>
    </source>
</reference>
<name>A0ACC1P906_9PEZI</name>